<feature type="compositionally biased region" description="Basic residues" evidence="1">
    <location>
        <begin position="68"/>
        <end position="86"/>
    </location>
</feature>
<keyword evidence="3" id="KW-0282">Flagellum</keyword>
<dbReference type="CDD" id="cd17470">
    <property type="entry name" value="T3SS_Flik_C"/>
    <property type="match status" value="1"/>
</dbReference>
<feature type="compositionally biased region" description="Basic and acidic residues" evidence="1">
    <location>
        <begin position="511"/>
        <end position="526"/>
    </location>
</feature>
<sequence length="538" mass="56348">MWIPRPLSVSLRTWRPVRFPERTSGDPHSSFIRNGAMKTISTILTPGGDPSTAVSAGKISGETASPRPLRKKLRTGGSPLRKKTFRHHLDQTMGKGFPWSGEIPPLKEPRQIAKASASDVLASRAPGVQSGGVGHPVSGSLPKDSHDPAGPLPDAPVISMGGQVDPQTGKTHPSPPEKTPVARGAAPDSRIRKADAQLSGLPREEETPQPPLLPWIQARNRKIRPESSVPPGSLPVRATLPTRSRSDSSLPETAPPEKMTTSIVSSPSSFSETPARTVVRENPSRQGLSRDAGLLGSGEKEGSSDTVFSEPAAVSDISPQPGRSSATGSMSQNNSLTVESHHGSSPPDASAVDGLAAWQPSVSTDSGSPEKISADVPDFSKKVLEAARQGGGEVTLRVHPPALGPVQVSVHLDEGGRTVSLSIHVRDESVRKALISSGDTLRKRLEREGFSLGRMDVSTLAPSGNPALPVTGGAAPTTDASSLHMDPGGGGSPFSGRDAWGGGTELPPRTEPSDRHENVMEGRRDVIAPADGGYHRIA</sequence>
<name>A0A7C3LU67_9BACT</name>
<comment type="caution">
    <text evidence="3">The sequence shown here is derived from an EMBL/GenBank/DDBJ whole genome shotgun (WGS) entry which is preliminary data.</text>
</comment>
<dbReference type="Pfam" id="PF02120">
    <property type="entry name" value="Flg_hook"/>
    <property type="match status" value="1"/>
</dbReference>
<evidence type="ECO:0000313" key="3">
    <source>
        <dbReference type="EMBL" id="HFT93081.1"/>
    </source>
</evidence>
<protein>
    <submittedName>
        <fullName evidence="3">Flagellar hook-length control protein FliK</fullName>
    </submittedName>
</protein>
<dbReference type="Gene3D" id="3.30.750.140">
    <property type="match status" value="1"/>
</dbReference>
<feature type="region of interest" description="Disordered" evidence="1">
    <location>
        <begin position="45"/>
        <end position="374"/>
    </location>
</feature>
<dbReference type="AlphaFoldDB" id="A0A7C3LU67"/>
<feature type="compositionally biased region" description="Gly residues" evidence="1">
    <location>
        <begin position="487"/>
        <end position="504"/>
    </location>
</feature>
<feature type="domain" description="Flagellar hook-length control protein-like C-terminal" evidence="2">
    <location>
        <begin position="382"/>
        <end position="464"/>
    </location>
</feature>
<dbReference type="InterPro" id="IPR021136">
    <property type="entry name" value="Flagellar_hook_control-like_C"/>
</dbReference>
<accession>A0A7C3LU67</accession>
<reference evidence="3" key="1">
    <citation type="journal article" date="2020" name="mSystems">
        <title>Genome- and Community-Level Interaction Insights into Carbon Utilization and Element Cycling Functions of Hydrothermarchaeota in Hydrothermal Sediment.</title>
        <authorList>
            <person name="Zhou Z."/>
            <person name="Liu Y."/>
            <person name="Xu W."/>
            <person name="Pan J."/>
            <person name="Luo Z.H."/>
            <person name="Li M."/>
        </authorList>
    </citation>
    <scope>NUCLEOTIDE SEQUENCE [LARGE SCALE GENOMIC DNA]</scope>
    <source>
        <strain evidence="3">SpSt-902</strain>
    </source>
</reference>
<dbReference type="EMBL" id="DTMM01000082">
    <property type="protein sequence ID" value="HFT93081.1"/>
    <property type="molecule type" value="Genomic_DNA"/>
</dbReference>
<feature type="region of interest" description="Disordered" evidence="1">
    <location>
        <begin position="461"/>
        <end position="538"/>
    </location>
</feature>
<evidence type="ECO:0000256" key="1">
    <source>
        <dbReference type="SAM" id="MobiDB-lite"/>
    </source>
</evidence>
<keyword evidence="3" id="KW-0966">Cell projection</keyword>
<dbReference type="InterPro" id="IPR038610">
    <property type="entry name" value="FliK-like_C_sf"/>
</dbReference>
<feature type="compositionally biased region" description="Polar residues" evidence="1">
    <location>
        <begin position="317"/>
        <end position="338"/>
    </location>
</feature>
<keyword evidence="3" id="KW-0969">Cilium</keyword>
<proteinExistence type="predicted"/>
<evidence type="ECO:0000259" key="2">
    <source>
        <dbReference type="Pfam" id="PF02120"/>
    </source>
</evidence>
<organism evidence="3">
    <name type="scientific">Leptospirillum ferriphilum</name>
    <dbReference type="NCBI Taxonomy" id="178606"/>
    <lineage>
        <taxon>Bacteria</taxon>
        <taxon>Pseudomonadati</taxon>
        <taxon>Nitrospirota</taxon>
        <taxon>Nitrospiria</taxon>
        <taxon>Nitrospirales</taxon>
        <taxon>Nitrospiraceae</taxon>
        <taxon>Leptospirillum</taxon>
    </lineage>
</organism>
<feature type="compositionally biased region" description="Low complexity" evidence="1">
    <location>
        <begin position="262"/>
        <end position="271"/>
    </location>
</feature>
<gene>
    <name evidence="3" type="ORF">ENX03_03885</name>
</gene>
<feature type="compositionally biased region" description="Polar residues" evidence="1">
    <location>
        <begin position="241"/>
        <end position="251"/>
    </location>
</feature>